<dbReference type="Pfam" id="PF02511">
    <property type="entry name" value="Thy1"/>
    <property type="match status" value="1"/>
</dbReference>
<feature type="binding site" evidence="1">
    <location>
        <position position="187"/>
    </location>
    <ligand>
        <name>FAD</name>
        <dbReference type="ChEBI" id="CHEBI:57692"/>
        <note>ligand shared between neighboring subunits</note>
    </ligand>
</feature>
<dbReference type="PROSITE" id="PS51331">
    <property type="entry name" value="THYX"/>
    <property type="match status" value="1"/>
</dbReference>
<keyword evidence="1" id="KW-0285">Flavoprotein</keyword>
<dbReference type="CDD" id="cd20175">
    <property type="entry name" value="ThyX"/>
    <property type="match status" value="1"/>
</dbReference>
<keyword evidence="1" id="KW-0521">NADP</keyword>
<dbReference type="InterPro" id="IPR003669">
    <property type="entry name" value="Thymidylate_synthase_ThyX"/>
</dbReference>
<comment type="function">
    <text evidence="1">Catalyzes the reductive methylation of 2'-deoxyuridine-5'-monophosphate (dUMP) to 2'-deoxythymidine-5'-monophosphate (dTMP) while utilizing 5,10-methylenetetrahydrofolate (mTHF) as the methyl donor, and NADPH and FADH(2) as the reductant.</text>
</comment>
<comment type="pathway">
    <text evidence="1">Pyrimidine metabolism; dTTP biosynthesis.</text>
</comment>
<name>A0A1K1M010_RUMFL</name>
<dbReference type="EC" id="2.1.1.148" evidence="1"/>
<comment type="cofactor">
    <cofactor evidence="1">
        <name>FAD</name>
        <dbReference type="ChEBI" id="CHEBI:57692"/>
    </cofactor>
    <text evidence="1">Binds 4 FAD per tetramer. Each FAD binding site is formed by three monomers.</text>
</comment>
<keyword evidence="1" id="KW-0808">Transferase</keyword>
<dbReference type="GO" id="GO:0004799">
    <property type="term" value="F:thymidylate synthase activity"/>
    <property type="evidence" value="ECO:0007669"/>
    <property type="project" value="TreeGrafter"/>
</dbReference>
<feature type="binding site" evidence="1">
    <location>
        <position position="55"/>
    </location>
    <ligand>
        <name>FAD</name>
        <dbReference type="ChEBI" id="CHEBI:57692"/>
        <note>ligand shared between neighboring subunits</note>
    </ligand>
</feature>
<evidence type="ECO:0000313" key="3">
    <source>
        <dbReference type="Proteomes" id="UP000183461"/>
    </source>
</evidence>
<dbReference type="EMBL" id="FPIP01000001">
    <property type="protein sequence ID" value="SFW16475.1"/>
    <property type="molecule type" value="Genomic_DNA"/>
</dbReference>
<comment type="catalytic activity">
    <reaction evidence="1">
        <text>dUMP + (6R)-5,10-methylene-5,6,7,8-tetrahydrofolate + NADPH + H(+) = dTMP + (6S)-5,6,7,8-tetrahydrofolate + NADP(+)</text>
        <dbReference type="Rhea" id="RHEA:29043"/>
        <dbReference type="ChEBI" id="CHEBI:15378"/>
        <dbReference type="ChEBI" id="CHEBI:15636"/>
        <dbReference type="ChEBI" id="CHEBI:57453"/>
        <dbReference type="ChEBI" id="CHEBI:57783"/>
        <dbReference type="ChEBI" id="CHEBI:58349"/>
        <dbReference type="ChEBI" id="CHEBI:63528"/>
        <dbReference type="ChEBI" id="CHEBI:246422"/>
        <dbReference type="EC" id="2.1.1.148"/>
    </reaction>
</comment>
<dbReference type="GO" id="GO:0050797">
    <property type="term" value="F:thymidylate synthase (FAD) activity"/>
    <property type="evidence" value="ECO:0007669"/>
    <property type="project" value="UniProtKB-UniRule"/>
</dbReference>
<feature type="binding site" evidence="1">
    <location>
        <position position="192"/>
    </location>
    <ligand>
        <name>dUMP</name>
        <dbReference type="ChEBI" id="CHEBI:246422"/>
        <note>ligand shared between dimeric partners</note>
    </ligand>
</feature>
<keyword evidence="1" id="KW-0545">Nucleotide biosynthesis</keyword>
<dbReference type="GO" id="GO:0070402">
    <property type="term" value="F:NADPH binding"/>
    <property type="evidence" value="ECO:0007669"/>
    <property type="project" value="TreeGrafter"/>
</dbReference>
<gene>
    <name evidence="1" type="primary">thyX</name>
    <name evidence="2" type="ORF">SAMN02910280_0922</name>
</gene>
<dbReference type="RefSeq" id="WP_072299290.1">
    <property type="nucleotide sequence ID" value="NZ_FPIP01000001.1"/>
</dbReference>
<protein>
    <recommendedName>
        <fullName evidence="1">Flavin-dependent thymidylate synthase</fullName>
        <shortName evidence="1">FDTS</shortName>
        <ecNumber evidence="1">2.1.1.148</ecNumber>
    </recommendedName>
    <alternativeName>
        <fullName evidence="1">FAD-dependent thymidylate synthase</fullName>
    </alternativeName>
    <alternativeName>
        <fullName evidence="1">Thymidylate synthase ThyX</fullName>
        <shortName evidence="1">TS</shortName>
        <shortName evidence="1">TSase</shortName>
    </alternativeName>
</protein>
<comment type="similarity">
    <text evidence="1">Belongs to the thymidylate synthase ThyX family.</text>
</comment>
<feature type="active site" description="Involved in ionization of N3 of dUMP, leading to its activation" evidence="1">
    <location>
        <position position="192"/>
    </location>
</feature>
<dbReference type="Gene3D" id="3.30.1360.170">
    <property type="match status" value="1"/>
</dbReference>
<feature type="binding site" description="in other chain" evidence="1">
    <location>
        <position position="165"/>
    </location>
    <ligand>
        <name>dUMP</name>
        <dbReference type="ChEBI" id="CHEBI:246422"/>
        <note>ligand shared between dimeric partners</note>
    </ligand>
</feature>
<dbReference type="UniPathway" id="UPA00575"/>
<feature type="binding site" evidence="1">
    <location>
        <begin position="76"/>
        <end position="79"/>
    </location>
    <ligand>
        <name>dUMP</name>
        <dbReference type="ChEBI" id="CHEBI:246422"/>
        <note>ligand shared between dimeric partners</note>
    </ligand>
</feature>
<dbReference type="GO" id="GO:0006231">
    <property type="term" value="P:dTMP biosynthetic process"/>
    <property type="evidence" value="ECO:0007669"/>
    <property type="project" value="UniProtKB-UniRule"/>
</dbReference>
<sequence length="258" mass="29183">MNVKLLSHTPDAEKLIATAAKLCYSSSDIESLRDGLTEEKIESFLDMLVSIGHESVMEHVSFTFGIEGISRACSHQLVRHRIASYSQKSQRYVNENGFEFITPPAIEEIPEAKAEYDRVIAEITESYEKLANILTEKHTAEFMTQGMDEKTARSKASKMANEDARFLLPNACETKIVVTMNVRSLFNFFRHRCCNRAQWEIRAVANEMLRQCMEVAPHIFSHAGPSCVAEGKCPEGKMTCGKINEVKDYFAAMKRNDK</sequence>
<accession>A0A1K1M010</accession>
<feature type="binding site" evidence="1">
    <location>
        <begin position="181"/>
        <end position="183"/>
    </location>
    <ligand>
        <name>FAD</name>
        <dbReference type="ChEBI" id="CHEBI:57692"/>
        <note>ligand shared between neighboring subunits</note>
    </ligand>
</feature>
<dbReference type="GO" id="GO:0032259">
    <property type="term" value="P:methylation"/>
    <property type="evidence" value="ECO:0007669"/>
    <property type="project" value="UniProtKB-KW"/>
</dbReference>
<dbReference type="GO" id="GO:0050660">
    <property type="term" value="F:flavin adenine dinucleotide binding"/>
    <property type="evidence" value="ECO:0007669"/>
    <property type="project" value="UniProtKB-UniRule"/>
</dbReference>
<reference evidence="2 3" key="1">
    <citation type="submission" date="2016-11" db="EMBL/GenBank/DDBJ databases">
        <authorList>
            <person name="Jaros S."/>
            <person name="Januszkiewicz K."/>
            <person name="Wedrychowicz H."/>
        </authorList>
    </citation>
    <scope>NUCLEOTIDE SEQUENCE [LARGE SCALE GENOMIC DNA]</scope>
    <source>
        <strain evidence="2 3">YL228</strain>
    </source>
</reference>
<dbReference type="HAMAP" id="MF_01408">
    <property type="entry name" value="ThyX"/>
    <property type="match status" value="1"/>
</dbReference>
<evidence type="ECO:0000256" key="1">
    <source>
        <dbReference type="HAMAP-Rule" id="MF_01408"/>
    </source>
</evidence>
<dbReference type="PANTHER" id="PTHR34934:SF1">
    <property type="entry name" value="FLAVIN-DEPENDENT THYMIDYLATE SYNTHASE"/>
    <property type="match status" value="1"/>
</dbReference>
<dbReference type="InterPro" id="IPR036098">
    <property type="entry name" value="Thymidylate_synthase_ThyX_sf"/>
</dbReference>
<dbReference type="AlphaFoldDB" id="A0A1K1M010"/>
<comment type="subunit">
    <text evidence="1">Homotetramer.</text>
</comment>
<dbReference type="NCBIfam" id="TIGR02170">
    <property type="entry name" value="thyX"/>
    <property type="match status" value="1"/>
</dbReference>
<dbReference type="PANTHER" id="PTHR34934">
    <property type="entry name" value="FLAVIN-DEPENDENT THYMIDYLATE SYNTHASE"/>
    <property type="match status" value="1"/>
</dbReference>
<feature type="binding site" evidence="1">
    <location>
        <position position="87"/>
    </location>
    <ligand>
        <name>FAD</name>
        <dbReference type="ChEBI" id="CHEBI:57692"/>
        <note>ligand shared between neighboring subunits</note>
    </ligand>
</feature>
<dbReference type="GO" id="GO:0006235">
    <property type="term" value="P:dTTP biosynthetic process"/>
    <property type="evidence" value="ECO:0007669"/>
    <property type="project" value="UniProtKB-UniRule"/>
</dbReference>
<feature type="binding site" evidence="1">
    <location>
        <begin position="79"/>
        <end position="81"/>
    </location>
    <ligand>
        <name>FAD</name>
        <dbReference type="ChEBI" id="CHEBI:57692"/>
        <note>ligand shared between neighboring subunits</note>
    </ligand>
</feature>
<proteinExistence type="inferred from homology"/>
<organism evidence="2 3">
    <name type="scientific">Ruminococcus flavefaciens</name>
    <dbReference type="NCBI Taxonomy" id="1265"/>
    <lineage>
        <taxon>Bacteria</taxon>
        <taxon>Bacillati</taxon>
        <taxon>Bacillota</taxon>
        <taxon>Clostridia</taxon>
        <taxon>Eubacteriales</taxon>
        <taxon>Oscillospiraceae</taxon>
        <taxon>Ruminococcus</taxon>
    </lineage>
</organism>
<dbReference type="SUPFAM" id="SSF69796">
    <property type="entry name" value="Thymidylate synthase-complementing protein Thy1"/>
    <property type="match status" value="1"/>
</dbReference>
<keyword evidence="1" id="KW-0489">Methyltransferase</keyword>
<evidence type="ECO:0000313" key="2">
    <source>
        <dbReference type="EMBL" id="SFW16475.1"/>
    </source>
</evidence>
<keyword evidence="1" id="KW-0274">FAD</keyword>
<dbReference type="Proteomes" id="UP000183461">
    <property type="component" value="Unassembled WGS sequence"/>
</dbReference>
<feature type="binding site" description="in other chain" evidence="1">
    <location>
        <begin position="87"/>
        <end position="91"/>
    </location>
    <ligand>
        <name>dUMP</name>
        <dbReference type="ChEBI" id="CHEBI:246422"/>
        <note>ligand shared between dimeric partners</note>
    </ligand>
</feature>